<evidence type="ECO:0000256" key="8">
    <source>
        <dbReference type="ARBA" id="ARBA00022840"/>
    </source>
</evidence>
<comment type="pathway">
    <text evidence="2 14">Cell wall biogenesis; peptidoglycan biosynthesis.</text>
</comment>
<keyword evidence="4 14" id="KW-0963">Cytoplasm</keyword>
<comment type="similarity">
    <text evidence="14">Belongs to the MurCDEF family.</text>
</comment>
<evidence type="ECO:0000259" key="17">
    <source>
        <dbReference type="Pfam" id="PF08245"/>
    </source>
</evidence>
<dbReference type="Pfam" id="PF02875">
    <property type="entry name" value="Mur_ligase_C"/>
    <property type="match status" value="1"/>
</dbReference>
<feature type="domain" description="Mur ligase N-terminal catalytic" evidence="15">
    <location>
        <begin position="2"/>
        <end position="101"/>
    </location>
</feature>
<dbReference type="GO" id="GO:0008763">
    <property type="term" value="F:UDP-N-acetylmuramate-L-alanine ligase activity"/>
    <property type="evidence" value="ECO:0007669"/>
    <property type="project" value="UniProtKB-EC"/>
</dbReference>
<protein>
    <recommendedName>
        <fullName evidence="3 14">UDP-N-acetylmuramate--L-alanine ligase</fullName>
        <ecNumber evidence="3 14">6.3.2.8</ecNumber>
    </recommendedName>
    <alternativeName>
        <fullName evidence="14">UDP-N-acetylmuramoyl-L-alanine synthetase</fullName>
    </alternativeName>
</protein>
<evidence type="ECO:0000256" key="5">
    <source>
        <dbReference type="ARBA" id="ARBA00022598"/>
    </source>
</evidence>
<keyword evidence="19" id="KW-1185">Reference proteome</keyword>
<proteinExistence type="inferred from homology"/>
<dbReference type="EC" id="6.3.2.8" evidence="3 14"/>
<comment type="function">
    <text evidence="14">Cell wall formation.</text>
</comment>
<feature type="domain" description="Mur ligase central" evidence="17">
    <location>
        <begin position="107"/>
        <end position="286"/>
    </location>
</feature>
<dbReference type="InterPro" id="IPR013221">
    <property type="entry name" value="Mur_ligase_cen"/>
</dbReference>
<evidence type="ECO:0000256" key="13">
    <source>
        <dbReference type="ARBA" id="ARBA00047833"/>
    </source>
</evidence>
<name>A0ABY8EI57_9FIRM</name>
<evidence type="ECO:0000256" key="3">
    <source>
        <dbReference type="ARBA" id="ARBA00012211"/>
    </source>
</evidence>
<comment type="catalytic activity">
    <reaction evidence="13 14">
        <text>UDP-N-acetyl-alpha-D-muramate + L-alanine + ATP = UDP-N-acetyl-alpha-D-muramoyl-L-alanine + ADP + phosphate + H(+)</text>
        <dbReference type="Rhea" id="RHEA:23372"/>
        <dbReference type="ChEBI" id="CHEBI:15378"/>
        <dbReference type="ChEBI" id="CHEBI:30616"/>
        <dbReference type="ChEBI" id="CHEBI:43474"/>
        <dbReference type="ChEBI" id="CHEBI:57972"/>
        <dbReference type="ChEBI" id="CHEBI:70757"/>
        <dbReference type="ChEBI" id="CHEBI:83898"/>
        <dbReference type="ChEBI" id="CHEBI:456216"/>
        <dbReference type="EC" id="6.3.2.8"/>
    </reaction>
</comment>
<keyword evidence="10 14" id="KW-0573">Peptidoglycan synthesis</keyword>
<dbReference type="PANTHER" id="PTHR43445">
    <property type="entry name" value="UDP-N-ACETYLMURAMATE--L-ALANINE LIGASE-RELATED"/>
    <property type="match status" value="1"/>
</dbReference>
<dbReference type="NCBIfam" id="TIGR01082">
    <property type="entry name" value="murC"/>
    <property type="match status" value="1"/>
</dbReference>
<dbReference type="InterPro" id="IPR050061">
    <property type="entry name" value="MurCDEF_pg_biosynth"/>
</dbReference>
<evidence type="ECO:0000313" key="19">
    <source>
        <dbReference type="Proteomes" id="UP001222800"/>
    </source>
</evidence>
<dbReference type="InterPro" id="IPR005758">
    <property type="entry name" value="UDP-N-AcMur_Ala_ligase_MurC"/>
</dbReference>
<keyword evidence="7 14" id="KW-0547">Nucleotide-binding</keyword>
<sequence length="448" mass="49483">MHIHFIGIGGISMSALAKICLNKGYIVSGSDFKDSDTVTNLRNQGMSVFVGHKKENITDDIDLVVYTAAISDDNEELKESHSKNINTLSRAEFLGKIMKEYENSIAVSGTHGKTSTTSMLSVIFEYSNLDPTILVGGNLKDIGGNVKIGNSENFITEACEYVDSFLNFNPKISIVLNIEADHLDYFDGLDDVKDSFNKFGKLLPNDGYFIVNGDDVDCVDVLDGVNSNIIKYGTSDNNNMIISDVSFNKFGHGSFSISLDNKDLGRFNLCVPGLHNIYNAAAAICASLVSGIDVDTIRDNICKYKGVGRRFEYKGTYNEATIIDDYAHHPTEVKATLSAAKNMCEGDLWCIFQPHTYTRTSSLLDEFAASFNDASFVIITDIYAAREKNDGSVHSKDLVEKIKEYNKNVIYIKDFDDIADYLRDHIKKDDVVITTGAGSIYQVADMIV</sequence>
<keyword evidence="8 14" id="KW-0067">ATP-binding</keyword>
<dbReference type="Gene3D" id="3.40.1190.10">
    <property type="entry name" value="Mur-like, catalytic domain"/>
    <property type="match status" value="1"/>
</dbReference>
<keyword evidence="6 14" id="KW-0132">Cell division</keyword>
<keyword evidence="5 14" id="KW-0436">Ligase</keyword>
<evidence type="ECO:0000259" key="15">
    <source>
        <dbReference type="Pfam" id="PF01225"/>
    </source>
</evidence>
<dbReference type="Gene3D" id="3.40.50.720">
    <property type="entry name" value="NAD(P)-binding Rossmann-like Domain"/>
    <property type="match status" value="1"/>
</dbReference>
<dbReference type="HAMAP" id="MF_00046">
    <property type="entry name" value="MurC"/>
    <property type="match status" value="1"/>
</dbReference>
<evidence type="ECO:0000256" key="2">
    <source>
        <dbReference type="ARBA" id="ARBA00004752"/>
    </source>
</evidence>
<evidence type="ECO:0000256" key="4">
    <source>
        <dbReference type="ARBA" id="ARBA00022490"/>
    </source>
</evidence>
<evidence type="ECO:0000256" key="11">
    <source>
        <dbReference type="ARBA" id="ARBA00023306"/>
    </source>
</evidence>
<comment type="subcellular location">
    <subcellularLocation>
        <location evidence="1 14">Cytoplasm</location>
    </subcellularLocation>
</comment>
<dbReference type="Pfam" id="PF01225">
    <property type="entry name" value="Mur_ligase"/>
    <property type="match status" value="1"/>
</dbReference>
<dbReference type="InterPro" id="IPR000713">
    <property type="entry name" value="Mur_ligase_N"/>
</dbReference>
<dbReference type="SUPFAM" id="SSF53623">
    <property type="entry name" value="MurD-like peptide ligases, catalytic domain"/>
    <property type="match status" value="1"/>
</dbReference>
<keyword evidence="12 14" id="KW-0961">Cell wall biogenesis/degradation</keyword>
<dbReference type="Pfam" id="PF08245">
    <property type="entry name" value="Mur_ligase_M"/>
    <property type="match status" value="1"/>
</dbReference>
<dbReference type="SUPFAM" id="SSF51984">
    <property type="entry name" value="MurCD N-terminal domain"/>
    <property type="match status" value="1"/>
</dbReference>
<reference evidence="18 19" key="1">
    <citation type="submission" date="2023-03" db="EMBL/GenBank/DDBJ databases">
        <title>Complete genome sequence of Tepidibacter sp. SWIR-1, isolated from a deep-sea hydrothermal vent.</title>
        <authorList>
            <person name="Li X."/>
        </authorList>
    </citation>
    <scope>NUCLEOTIDE SEQUENCE [LARGE SCALE GENOMIC DNA]</scope>
    <source>
        <strain evidence="18 19">SWIR-1</strain>
    </source>
</reference>
<dbReference type="InterPro" id="IPR004101">
    <property type="entry name" value="Mur_ligase_C"/>
</dbReference>
<evidence type="ECO:0000256" key="6">
    <source>
        <dbReference type="ARBA" id="ARBA00022618"/>
    </source>
</evidence>
<accession>A0ABY8EI57</accession>
<evidence type="ECO:0000256" key="14">
    <source>
        <dbReference type="HAMAP-Rule" id="MF_00046"/>
    </source>
</evidence>
<dbReference type="PANTHER" id="PTHR43445:SF3">
    <property type="entry name" value="UDP-N-ACETYLMURAMATE--L-ALANINE LIGASE"/>
    <property type="match status" value="1"/>
</dbReference>
<dbReference type="Proteomes" id="UP001222800">
    <property type="component" value="Chromosome"/>
</dbReference>
<dbReference type="InterPro" id="IPR036615">
    <property type="entry name" value="Mur_ligase_C_dom_sf"/>
</dbReference>
<keyword evidence="11 14" id="KW-0131">Cell cycle</keyword>
<evidence type="ECO:0000313" key="18">
    <source>
        <dbReference type="EMBL" id="WFD10483.1"/>
    </source>
</evidence>
<evidence type="ECO:0000256" key="7">
    <source>
        <dbReference type="ARBA" id="ARBA00022741"/>
    </source>
</evidence>
<dbReference type="EMBL" id="CP120733">
    <property type="protein sequence ID" value="WFD10483.1"/>
    <property type="molecule type" value="Genomic_DNA"/>
</dbReference>
<organism evidence="18 19">
    <name type="scientific">Tepidibacter hydrothermalis</name>
    <dbReference type="NCBI Taxonomy" id="3036126"/>
    <lineage>
        <taxon>Bacteria</taxon>
        <taxon>Bacillati</taxon>
        <taxon>Bacillota</taxon>
        <taxon>Clostridia</taxon>
        <taxon>Peptostreptococcales</taxon>
        <taxon>Peptostreptococcaceae</taxon>
        <taxon>Tepidibacter</taxon>
    </lineage>
</organism>
<dbReference type="RefSeq" id="WP_277732450.1">
    <property type="nucleotide sequence ID" value="NZ_CP120733.1"/>
</dbReference>
<evidence type="ECO:0000256" key="9">
    <source>
        <dbReference type="ARBA" id="ARBA00022960"/>
    </source>
</evidence>
<dbReference type="InterPro" id="IPR036565">
    <property type="entry name" value="Mur-like_cat_sf"/>
</dbReference>
<feature type="binding site" evidence="14">
    <location>
        <begin position="109"/>
        <end position="115"/>
    </location>
    <ligand>
        <name>ATP</name>
        <dbReference type="ChEBI" id="CHEBI:30616"/>
    </ligand>
</feature>
<gene>
    <name evidence="14 18" type="primary">murC</name>
    <name evidence="18" type="ORF">P4S50_19840</name>
</gene>
<dbReference type="Gene3D" id="3.90.190.20">
    <property type="entry name" value="Mur ligase, C-terminal domain"/>
    <property type="match status" value="1"/>
</dbReference>
<evidence type="ECO:0000256" key="10">
    <source>
        <dbReference type="ARBA" id="ARBA00022984"/>
    </source>
</evidence>
<feature type="domain" description="Mur ligase C-terminal" evidence="16">
    <location>
        <begin position="309"/>
        <end position="438"/>
    </location>
</feature>
<keyword evidence="9 14" id="KW-0133">Cell shape</keyword>
<evidence type="ECO:0000256" key="12">
    <source>
        <dbReference type="ARBA" id="ARBA00023316"/>
    </source>
</evidence>
<evidence type="ECO:0000256" key="1">
    <source>
        <dbReference type="ARBA" id="ARBA00004496"/>
    </source>
</evidence>
<evidence type="ECO:0000259" key="16">
    <source>
        <dbReference type="Pfam" id="PF02875"/>
    </source>
</evidence>
<dbReference type="SUPFAM" id="SSF53244">
    <property type="entry name" value="MurD-like peptide ligases, peptide-binding domain"/>
    <property type="match status" value="1"/>
</dbReference>